<organism evidence="2 3">
    <name type="scientific">Roseateles asaccharophilus</name>
    <dbReference type="NCBI Taxonomy" id="582607"/>
    <lineage>
        <taxon>Bacteria</taxon>
        <taxon>Pseudomonadati</taxon>
        <taxon>Pseudomonadota</taxon>
        <taxon>Betaproteobacteria</taxon>
        <taxon>Burkholderiales</taxon>
        <taxon>Sphaerotilaceae</taxon>
        <taxon>Roseateles</taxon>
    </lineage>
</organism>
<sequence length="29" mass="3136">MSHVAQGRPKQVAIPLGDRPTYPSDEGQT</sequence>
<dbReference type="AlphaFoldDB" id="A0A4R6N8L6"/>
<gene>
    <name evidence="2" type="ORF">DFR39_103282</name>
</gene>
<name>A0A4R6N8L6_9BURK</name>
<dbReference type="EMBL" id="SNXE01000003">
    <property type="protein sequence ID" value="TDP11356.1"/>
    <property type="molecule type" value="Genomic_DNA"/>
</dbReference>
<evidence type="ECO:0000313" key="2">
    <source>
        <dbReference type="EMBL" id="TDP11356.1"/>
    </source>
</evidence>
<keyword evidence="3" id="KW-1185">Reference proteome</keyword>
<protein>
    <submittedName>
        <fullName evidence="2">Uncharacterized protein</fullName>
    </submittedName>
</protein>
<evidence type="ECO:0000256" key="1">
    <source>
        <dbReference type="SAM" id="MobiDB-lite"/>
    </source>
</evidence>
<reference evidence="2 3" key="1">
    <citation type="submission" date="2019-03" db="EMBL/GenBank/DDBJ databases">
        <title>Genomic Encyclopedia of Type Strains, Phase IV (KMG-IV): sequencing the most valuable type-strain genomes for metagenomic binning, comparative biology and taxonomic classification.</title>
        <authorList>
            <person name="Goeker M."/>
        </authorList>
    </citation>
    <scope>NUCLEOTIDE SEQUENCE [LARGE SCALE GENOMIC DNA]</scope>
    <source>
        <strain evidence="2 3">DSM 25082</strain>
    </source>
</reference>
<dbReference type="Proteomes" id="UP000295357">
    <property type="component" value="Unassembled WGS sequence"/>
</dbReference>
<comment type="caution">
    <text evidence="2">The sequence shown here is derived from an EMBL/GenBank/DDBJ whole genome shotgun (WGS) entry which is preliminary data.</text>
</comment>
<accession>A0A4R6N8L6</accession>
<feature type="region of interest" description="Disordered" evidence="1">
    <location>
        <begin position="1"/>
        <end position="29"/>
    </location>
</feature>
<evidence type="ECO:0000313" key="3">
    <source>
        <dbReference type="Proteomes" id="UP000295357"/>
    </source>
</evidence>
<proteinExistence type="predicted"/>